<accession>A0A8J7C7U2</accession>
<dbReference type="GO" id="GO:0004386">
    <property type="term" value="F:helicase activity"/>
    <property type="evidence" value="ECO:0007669"/>
    <property type="project" value="UniProtKB-KW"/>
</dbReference>
<name>A0A8J7C7U2_9CYAN</name>
<dbReference type="EMBL" id="JACXAE010000059">
    <property type="protein sequence ID" value="MBD2773731.1"/>
    <property type="molecule type" value="Genomic_DNA"/>
</dbReference>
<keyword evidence="2" id="KW-0347">Helicase</keyword>
<proteinExistence type="predicted"/>
<sequence length="215" mass="24368">MLLFLEHEIAQGTLDGFLPRQQGSEISLREHQTDALQQLIELRNQGKTIALLTHATGTGKTHIALFDARNLGLKTLYLAHRTPLLSQTQARFAEIWKDASSAIYRNRHLKPDTQIVLSTIQAMAASLTNFNEREFGYIIVDEAHHAAAETYRKVLGYFKAKFILGLTATPERQQGAILDRDILKLCSSTRFGRCDRQWIACTYSVCESSYQRRSN</sequence>
<dbReference type="SUPFAM" id="SSF52540">
    <property type="entry name" value="P-loop containing nucleoside triphosphate hydrolases"/>
    <property type="match status" value="1"/>
</dbReference>
<comment type="caution">
    <text evidence="2">The sequence shown here is derived from an EMBL/GenBank/DDBJ whole genome shotgun (WGS) entry which is preliminary data.</text>
</comment>
<evidence type="ECO:0000259" key="1">
    <source>
        <dbReference type="PROSITE" id="PS51192"/>
    </source>
</evidence>
<dbReference type="Proteomes" id="UP000629098">
    <property type="component" value="Unassembled WGS sequence"/>
</dbReference>
<dbReference type="Gene3D" id="3.40.50.300">
    <property type="entry name" value="P-loop containing nucleotide triphosphate hydrolases"/>
    <property type="match status" value="1"/>
</dbReference>
<dbReference type="PROSITE" id="PS51192">
    <property type="entry name" value="HELICASE_ATP_BIND_1"/>
    <property type="match status" value="1"/>
</dbReference>
<keyword evidence="2" id="KW-0378">Hydrolase</keyword>
<evidence type="ECO:0000313" key="3">
    <source>
        <dbReference type="Proteomes" id="UP000629098"/>
    </source>
</evidence>
<dbReference type="PANTHER" id="PTHR47396">
    <property type="entry name" value="TYPE I RESTRICTION ENZYME ECOKI R PROTEIN"/>
    <property type="match status" value="1"/>
</dbReference>
<gene>
    <name evidence="2" type="ORF">ICL16_17045</name>
</gene>
<dbReference type="PANTHER" id="PTHR47396:SF1">
    <property type="entry name" value="ATP-DEPENDENT HELICASE IRC3-RELATED"/>
    <property type="match status" value="1"/>
</dbReference>
<organism evidence="2 3">
    <name type="scientific">Iningainema tapete BLCC-T55</name>
    <dbReference type="NCBI Taxonomy" id="2748662"/>
    <lineage>
        <taxon>Bacteria</taxon>
        <taxon>Bacillati</taxon>
        <taxon>Cyanobacteriota</taxon>
        <taxon>Cyanophyceae</taxon>
        <taxon>Nostocales</taxon>
        <taxon>Scytonemataceae</taxon>
        <taxon>Iningainema tapete</taxon>
    </lineage>
</organism>
<dbReference type="AlphaFoldDB" id="A0A8J7C7U2"/>
<dbReference type="InterPro" id="IPR006935">
    <property type="entry name" value="Helicase/UvrB_N"/>
</dbReference>
<dbReference type="InterPro" id="IPR027417">
    <property type="entry name" value="P-loop_NTPase"/>
</dbReference>
<feature type="domain" description="Helicase ATP-binding" evidence="1">
    <location>
        <begin position="41"/>
        <end position="188"/>
    </location>
</feature>
<evidence type="ECO:0000313" key="2">
    <source>
        <dbReference type="EMBL" id="MBD2773731.1"/>
    </source>
</evidence>
<dbReference type="GO" id="GO:0005524">
    <property type="term" value="F:ATP binding"/>
    <property type="evidence" value="ECO:0007669"/>
    <property type="project" value="InterPro"/>
</dbReference>
<dbReference type="Pfam" id="PF04851">
    <property type="entry name" value="ResIII"/>
    <property type="match status" value="1"/>
</dbReference>
<dbReference type="RefSeq" id="WP_190829872.1">
    <property type="nucleotide sequence ID" value="NZ_CAWPPI010000059.1"/>
</dbReference>
<dbReference type="InterPro" id="IPR014001">
    <property type="entry name" value="Helicase_ATP-bd"/>
</dbReference>
<dbReference type="SMART" id="SM00487">
    <property type="entry name" value="DEXDc"/>
    <property type="match status" value="1"/>
</dbReference>
<keyword evidence="3" id="KW-1185">Reference proteome</keyword>
<keyword evidence="2" id="KW-0547">Nucleotide-binding</keyword>
<dbReference type="InterPro" id="IPR050742">
    <property type="entry name" value="Helicase_Restrict-Modif_Enz"/>
</dbReference>
<dbReference type="GO" id="GO:0016787">
    <property type="term" value="F:hydrolase activity"/>
    <property type="evidence" value="ECO:0007669"/>
    <property type="project" value="InterPro"/>
</dbReference>
<protein>
    <submittedName>
        <fullName evidence="2">DEAD/DEAH box helicase family protein</fullName>
    </submittedName>
</protein>
<reference evidence="2" key="1">
    <citation type="submission" date="2020-09" db="EMBL/GenBank/DDBJ databases">
        <title>Iningainema tapete sp. nov. (Scytonemataceae, Cyanobacteria) from greenhouses in central Florida (USA) produces two types of nodularin with biosynthetic potential for microcystin-LR and anabaenopeptins.</title>
        <authorList>
            <person name="Berthold D.E."/>
            <person name="Lefler F.W."/>
            <person name="Huang I.-S."/>
            <person name="Abdulla H."/>
            <person name="Zimba P.V."/>
            <person name="Laughinghouse H.D. IV."/>
        </authorList>
    </citation>
    <scope>NUCLEOTIDE SEQUENCE</scope>
    <source>
        <strain evidence="2">BLCCT55</strain>
    </source>
</reference>
<dbReference type="GO" id="GO:0005829">
    <property type="term" value="C:cytosol"/>
    <property type="evidence" value="ECO:0007669"/>
    <property type="project" value="TreeGrafter"/>
</dbReference>
<keyword evidence="2" id="KW-0067">ATP-binding</keyword>
<dbReference type="GO" id="GO:0003677">
    <property type="term" value="F:DNA binding"/>
    <property type="evidence" value="ECO:0007669"/>
    <property type="project" value="InterPro"/>
</dbReference>